<gene>
    <name evidence="2" type="ORF">GFB47_12825</name>
    <name evidence="3" type="ORF">GFB47_15360</name>
</gene>
<dbReference type="InterPro" id="IPR009057">
    <property type="entry name" value="Homeodomain-like_sf"/>
</dbReference>
<organism evidence="3 4">
    <name type="scientific">Vibrio algicola</name>
    <dbReference type="NCBI Taxonomy" id="2662262"/>
    <lineage>
        <taxon>Bacteria</taxon>
        <taxon>Pseudomonadati</taxon>
        <taxon>Pseudomonadota</taxon>
        <taxon>Gammaproteobacteria</taxon>
        <taxon>Vibrionales</taxon>
        <taxon>Vibrionaceae</taxon>
        <taxon>Vibrio</taxon>
    </lineage>
</organism>
<dbReference type="SUPFAM" id="SSF50610">
    <property type="entry name" value="mu transposase, C-terminal domain"/>
    <property type="match status" value="1"/>
</dbReference>
<dbReference type="EMBL" id="CP045700">
    <property type="protein sequence ID" value="QGA66312.1"/>
    <property type="molecule type" value="Genomic_DNA"/>
</dbReference>
<evidence type="ECO:0000313" key="3">
    <source>
        <dbReference type="EMBL" id="QGA66767.1"/>
    </source>
</evidence>
<keyword evidence="4" id="KW-1185">Reference proteome</keyword>
<dbReference type="Pfam" id="PF09299">
    <property type="entry name" value="Mu-transpos_C"/>
    <property type="match status" value="1"/>
</dbReference>
<dbReference type="Pfam" id="PF02316">
    <property type="entry name" value="HTH_Tnp_Mu_1"/>
    <property type="match status" value="1"/>
</dbReference>
<name>A0A5Q0TNY2_9VIBR</name>
<dbReference type="InterPro" id="IPR004189">
    <property type="entry name" value="Phage_Mu_transposase"/>
</dbReference>
<reference evidence="3 4" key="1">
    <citation type="submission" date="2019-10" db="EMBL/GenBank/DDBJ databases">
        <title>Vibrio sp. nov., isolated from Coralline algae surface.</title>
        <authorList>
            <person name="Geng Y."/>
            <person name="Zhang X."/>
        </authorList>
    </citation>
    <scope>NUCLEOTIDE SEQUENCE [LARGE SCALE GENOMIC DNA]</scope>
    <source>
        <strain evidence="3 4">SM1977</strain>
    </source>
</reference>
<dbReference type="SUPFAM" id="SSF46689">
    <property type="entry name" value="Homeodomain-like"/>
    <property type="match status" value="2"/>
</dbReference>
<dbReference type="SUPFAM" id="SSF46955">
    <property type="entry name" value="Putative DNA-binding domain"/>
    <property type="match status" value="1"/>
</dbReference>
<keyword evidence="3" id="KW-0378">Hydrolase</keyword>
<evidence type="ECO:0000313" key="2">
    <source>
        <dbReference type="EMBL" id="QGA66312.1"/>
    </source>
</evidence>
<dbReference type="InterPro" id="IPR009061">
    <property type="entry name" value="DNA-bd_dom_put_sf"/>
</dbReference>
<dbReference type="GO" id="GO:0006313">
    <property type="term" value="P:DNA transposition"/>
    <property type="evidence" value="ECO:0007669"/>
    <property type="project" value="InterPro"/>
</dbReference>
<dbReference type="Pfam" id="PF02914">
    <property type="entry name" value="DDE_2"/>
    <property type="match status" value="1"/>
</dbReference>
<dbReference type="Gene3D" id="1.10.10.60">
    <property type="entry name" value="Homeodomain-like"/>
    <property type="match status" value="2"/>
</dbReference>
<dbReference type="Gene3D" id="2.30.30.130">
    <property type="entry name" value="Transposase, Mu, C-terminal"/>
    <property type="match status" value="1"/>
</dbReference>
<keyword evidence="3" id="KW-0540">Nuclease</keyword>
<dbReference type="PROSITE" id="PS51702">
    <property type="entry name" value="HTH_MU"/>
    <property type="match status" value="1"/>
</dbReference>
<dbReference type="Gene3D" id="1.10.10.10">
    <property type="entry name" value="Winged helix-like DNA-binding domain superfamily/Winged helix DNA-binding domain"/>
    <property type="match status" value="1"/>
</dbReference>
<sequence length="666" mass="75609">MYFTAKEIAGVTGMPKLERNCLARLNNLFSQRDLNPEFKRKRQGTKAFEYHISILPLATQAALYKREGKIKVGDQVFDLPKPKTTSYCREALWVRWNKAGTRAQEKAQGVLKAVQTVSELVRSGIGKMAAYETVSNEFGISKMSLRRACSKVKDFAPEDWAPALLDRNKEVASEIKSKRFAYITPAAWDFFKADYLRLEQPTMAACYERLIEAAPQHGWKVPSLKSLDRRIRHEVPHQQRVMLRKGEHALMSLFPSQERSVDGLHALEWINGDGYQHNVFVKWFNGEILRPKTWFWQDIYSRKIVGWRCDISENTDSIRLSLMDVCERYGVPKEITIDNTRAAANKWMTGGVPNRYRFKVKEDDPLGIIPMLGMKLHWSSVILGKGHGQAKPIERAFGVGGLDEMIDKHPLCAGAYTGPNPMAKPDNYASKAIDAEEFLKALAAGVEMYNSKQNRRTEICQGMMSFNDAFNASYAEAPIRKATQEQLQLMMLQAEAITVNKQHATITLDAGGSLKGRKNRYHHEALFDYVGQKLVARFDPLKLHDSVEVYTLQGVRICTAECLEKVGFGDTQAAREHKRKRTQFTKANKIAAQAQTDMDALEVAAMMKPLEEEFIPETKVVEPFRPVSIGNTAAQVHVDEDLDEDYEANYAQNLSYLVEQKNKNRL</sequence>
<dbReference type="InterPro" id="IPR009004">
    <property type="entry name" value="Transposase_Mu_C"/>
</dbReference>
<dbReference type="Gene3D" id="6.10.250.2550">
    <property type="match status" value="1"/>
</dbReference>
<evidence type="ECO:0000259" key="1">
    <source>
        <dbReference type="PROSITE" id="PS51702"/>
    </source>
</evidence>
<evidence type="ECO:0000313" key="4">
    <source>
        <dbReference type="Proteomes" id="UP000348942"/>
    </source>
</evidence>
<dbReference type="InterPro" id="IPR036388">
    <property type="entry name" value="WH-like_DNA-bd_sf"/>
</dbReference>
<dbReference type="RefSeq" id="WP_153448446.1">
    <property type="nucleotide sequence ID" value="NZ_CP045700.1"/>
</dbReference>
<dbReference type="EMBL" id="CP045700">
    <property type="protein sequence ID" value="QGA66767.1"/>
    <property type="molecule type" value="Genomic_DNA"/>
</dbReference>
<dbReference type="GO" id="GO:0004519">
    <property type="term" value="F:endonuclease activity"/>
    <property type="evidence" value="ECO:0007669"/>
    <property type="project" value="UniProtKB-KW"/>
</dbReference>
<proteinExistence type="predicted"/>
<dbReference type="Proteomes" id="UP000348942">
    <property type="component" value="Chromosome 2"/>
</dbReference>
<dbReference type="SUPFAM" id="SSF53098">
    <property type="entry name" value="Ribonuclease H-like"/>
    <property type="match status" value="1"/>
</dbReference>
<dbReference type="GO" id="GO:0004803">
    <property type="term" value="F:transposase activity"/>
    <property type="evidence" value="ECO:0007669"/>
    <property type="project" value="InterPro"/>
</dbReference>
<protein>
    <submittedName>
        <fullName evidence="3">DDE endonuclease</fullName>
    </submittedName>
</protein>
<dbReference type="Pfam" id="PF09039">
    <property type="entry name" value="HTH_Tnp_Mu_2"/>
    <property type="match status" value="1"/>
</dbReference>
<dbReference type="Gene3D" id="3.30.420.10">
    <property type="entry name" value="Ribonuclease H-like superfamily/Ribonuclease H"/>
    <property type="match status" value="1"/>
</dbReference>
<dbReference type="GO" id="GO:0015074">
    <property type="term" value="P:DNA integration"/>
    <property type="evidence" value="ECO:0007669"/>
    <property type="project" value="InterPro"/>
</dbReference>
<dbReference type="InterPro" id="IPR012337">
    <property type="entry name" value="RNaseH-like_sf"/>
</dbReference>
<dbReference type="InterPro" id="IPR036397">
    <property type="entry name" value="RNaseH_sf"/>
</dbReference>
<dbReference type="GO" id="GO:0003677">
    <property type="term" value="F:DNA binding"/>
    <property type="evidence" value="ECO:0007669"/>
    <property type="project" value="InterPro"/>
</dbReference>
<accession>A0A5Q0TNY2</accession>
<dbReference type="InterPro" id="IPR003314">
    <property type="entry name" value="Mu-type_HTH"/>
</dbReference>
<dbReference type="InterPro" id="IPR015126">
    <property type="entry name" value="Mu_I-gamma"/>
</dbReference>
<keyword evidence="3" id="KW-0255">Endonuclease</keyword>
<dbReference type="InterPro" id="IPR015378">
    <property type="entry name" value="Transposase-like_Mu_C"/>
</dbReference>
<feature type="domain" description="HTH Mu-type" evidence="1">
    <location>
        <begin position="1"/>
        <end position="71"/>
    </location>
</feature>
<dbReference type="AlphaFoldDB" id="A0A5Q0TNY2"/>